<dbReference type="GO" id="GO:0000139">
    <property type="term" value="C:Golgi membrane"/>
    <property type="evidence" value="ECO:0007669"/>
    <property type="project" value="UniProtKB-SubCell"/>
</dbReference>
<sequence length="2130" mass="233028">MSSPIDKASSGHGGDVSGASAASESSSPRTAAAMTSSRDSVLRTRKGSSTSLSSLPSRMTQPPPIKPITAQVQLDISSASAAPSIPASMPGVGSALHGAASAPSSALGQSDSGHTNTPSSLAAGSLRAKVAGPFPASAASATASTTTSTAVSANAPTGSQQRSASPSSSPAAALASASKAGARTSVVDSSELWRTSAAKRAEKAWAQQSEKALYSDSKFKKYLALVDRTLLTFDSVSEWADFISFLGRLLKAFQSYPNYNVIPRKLIVAKRLAQCLNPALPSGVHQRALDVYHHIFGVIGADGLRRDLHVWTSGLLPFFQYASTSVKPTLLVIYEQYYLPLQEDLRPLAKALQLALLPGLEEETGEFFERTLRLFDRISDAVFQPFFLQCLWLTLITSPSVRLAAMNYLARRMPPIESDPDPTRLVGVDLGLMVRGLAQALQDDDLLVRRNALEILVTHLRQDAPVFQRFIKKPDRVLLVRASLNVVLRKDLSLNRRLYSWLLGSDEAPEAQVKFLRTHGLELVRSALKHGFEADTDEHAERQNPYRIFVSLLDKWEIGQPLTRVLALDAFQAIATRVARGQEEEELMTTAKMLFEVVDPFLLYGCFLQAIESQLSGAAPNQSHGDPEAGSDSAISLLCFVFKAFHIHDEETKQIHVPLLFSATAELLCRCLDRMQDQRTTSSSEWVSLLDGLELLKLLITVMPSRVFVRIRDEIQSEGNASKDSAATAVTSGLTSDPQASDDAKDAPSSGTHSNDFLKRAQHFYASSETDSQQAVGNFFGFQDRESCTALVTLLSKSVLLAAGRVKSSGQTSLQDDKAACKELFVRFLDVFADAVRVIDGSEAPEEIGAVASQQSLSSSKLSWDARTFAHHLLPHLDAATSFAEVERIVEVLLSCTICRALETPLSLDARPVLDRLVTKLLRYLEPGMSPYHVRAVELLWASHKITRRCRLETSLCQQLEAGIEGDRTRALVAFGTFWRLSEDTCTDEMRGPLLQVLDRLRSPDFEERQRAEAWLRSNMRSYAKVVDPLLHVLLQNRPEVQSSTLDLQHGLQVNRNRFVEPFDQQQVLYALHTLLSLSRFGGHGFCRALATTPLSSSLSIRTRLFIRQKIVDGNSSFLDVLLDECSRWLTLYPSKELRTATEESAIALRAAAVDLVQTVTQRGAASRSKLERFEAHLIEALLISIHGGSTGIQNKLLHTLHTVLSARASQHSNPVDRLQRRSSTTSQLHELPGRSNEDSIGPAEGSAIVTAASRAQTSSAVSHSSASASGSMNAGSSTLRPHPLLLATLQRGFSTPSNRVVLQHWSDFVLTTLSYYRRSAASLLLPLNETLCQLVDRALVEVSASYMPSANRPTFGAELMVQPHDGECPILESDLTLLINLAERTLMQAADAGADTTGPGRDTFKEPTLPYPVALADRVDGDGKPGQESAGNGGGGTGLLGYVSNVFSSDGNGAAERNDTIGEGRSRSLRTTVAMLHRVWTSCGSELPNVDARSLSLDNMMAKIKLRCRRALERIYRAHSAETIESLVDCWSRAVRTQRMRDRGSSSGGVVGGERSVRTVFEILNTITPSTQIVVTFLCDVLGNRTSRSDSERSRRGGSMSVSDATLFAFLDAVLARMDGAEALQVWPVTVVFVKDFVANALSRKLYVYPVLRIVTTLAEKLSTTTALDDRRIRRDLQDSYVKLLDSCILIAGRSFDQSTWIRRSGKDSLENLDADAGGFAAELWDEKAGTVPGASVAENGGSGGSSLIDAINHFIAGRALAACRKMQLDADRTTTLVANAVYYIVAPASRSRSRNLEVDASVLEVISEVVRMPGAVKAWRSSVGELFGDSRFFSMSISSAEHWRPVVLALMTQDKERLPELLVRITASAATANIFANRELEMLSKALNLRRLSFTIFAGELDAFLTQLPAIQERVVDLLRSNVSEVVHAEFYLCMRVLLVRFSGRHLSSFWPVLMTELMRLYDSAGTSEAELFDSRDGCQLLLSTLKLLDLLVLLQPEDFQIHEWLFITDTIDAVYPSDDFQGDTMLDQLSAALVKSSGASMKGSQTLSNPFSLDNGLDGQLKEDKRKLQLGHIRSIESLRELVPFLHSVSQQAFESNYRDLPIDWQQIESSLLADMFDAVDGKEVQS</sequence>
<dbReference type="Pfam" id="PF24597">
    <property type="entry name" value="TPR_DOP1_M"/>
    <property type="match status" value="1"/>
</dbReference>
<dbReference type="InParanoid" id="A0A317XSB4"/>
<dbReference type="OrthoDB" id="297643at2759"/>
<evidence type="ECO:0000259" key="10">
    <source>
        <dbReference type="Pfam" id="PF24598"/>
    </source>
</evidence>
<evidence type="ECO:0000256" key="4">
    <source>
        <dbReference type="ARBA" id="ARBA00023034"/>
    </source>
</evidence>
<evidence type="ECO:0000259" key="9">
    <source>
        <dbReference type="Pfam" id="PF24597"/>
    </source>
</evidence>
<dbReference type="GO" id="GO:0015031">
    <property type="term" value="P:protein transport"/>
    <property type="evidence" value="ECO:0007669"/>
    <property type="project" value="UniProtKB-KW"/>
</dbReference>
<dbReference type="STRING" id="1882483.A0A317XSB4"/>
<dbReference type="FunCoup" id="A0A317XSB4">
    <property type="interactions" value="114"/>
</dbReference>
<feature type="domain" description="DOP1-like middle TPR" evidence="9">
    <location>
        <begin position="517"/>
        <end position="724"/>
    </location>
</feature>
<feature type="region of interest" description="Disordered" evidence="7">
    <location>
        <begin position="720"/>
        <end position="752"/>
    </location>
</feature>
<dbReference type="InterPro" id="IPR056457">
    <property type="entry name" value="DOP1_C"/>
</dbReference>
<feature type="compositionally biased region" description="Polar residues" evidence="7">
    <location>
        <begin position="720"/>
        <end position="739"/>
    </location>
</feature>
<dbReference type="PANTHER" id="PTHR14042">
    <property type="entry name" value="DOPEY-RELATED"/>
    <property type="match status" value="1"/>
</dbReference>
<dbReference type="InterPro" id="IPR007249">
    <property type="entry name" value="DOP1_N"/>
</dbReference>
<feature type="domain" description="DOP1 N-terminal" evidence="8">
    <location>
        <begin position="216"/>
        <end position="506"/>
    </location>
</feature>
<dbReference type="EMBL" id="KZ819191">
    <property type="protein sequence ID" value="PWZ01195.1"/>
    <property type="molecule type" value="Genomic_DNA"/>
</dbReference>
<dbReference type="InterPro" id="IPR040314">
    <property type="entry name" value="DOP1"/>
</dbReference>
<dbReference type="GO" id="GO:0005802">
    <property type="term" value="C:trans-Golgi network"/>
    <property type="evidence" value="ECO:0007669"/>
    <property type="project" value="TreeGrafter"/>
</dbReference>
<keyword evidence="5" id="KW-0472">Membrane</keyword>
<evidence type="ECO:0000313" key="12">
    <source>
        <dbReference type="Proteomes" id="UP000246740"/>
    </source>
</evidence>
<feature type="region of interest" description="Disordered" evidence="7">
    <location>
        <begin position="1"/>
        <end position="124"/>
    </location>
</feature>
<evidence type="ECO:0000313" key="11">
    <source>
        <dbReference type="EMBL" id="PWZ01195.1"/>
    </source>
</evidence>
<feature type="compositionally biased region" description="Low complexity" evidence="7">
    <location>
        <begin position="47"/>
        <end position="60"/>
    </location>
</feature>
<feature type="compositionally biased region" description="Polar residues" evidence="7">
    <location>
        <begin position="102"/>
        <end position="122"/>
    </location>
</feature>
<dbReference type="InterPro" id="IPR016024">
    <property type="entry name" value="ARM-type_fold"/>
</dbReference>
<evidence type="ECO:0000259" key="8">
    <source>
        <dbReference type="Pfam" id="PF04118"/>
    </source>
</evidence>
<reference evidence="11 12" key="1">
    <citation type="journal article" date="2018" name="Mol. Biol. Evol.">
        <title>Broad Genomic Sampling Reveals a Smut Pathogenic Ancestry of the Fungal Clade Ustilaginomycotina.</title>
        <authorList>
            <person name="Kijpornyongpan T."/>
            <person name="Mondo S.J."/>
            <person name="Barry K."/>
            <person name="Sandor L."/>
            <person name="Lee J."/>
            <person name="Lipzen A."/>
            <person name="Pangilinan J."/>
            <person name="LaButti K."/>
            <person name="Hainaut M."/>
            <person name="Henrissat B."/>
            <person name="Grigoriev I.V."/>
            <person name="Spatafora J.W."/>
            <person name="Aime M.C."/>
        </authorList>
    </citation>
    <scope>NUCLEOTIDE SEQUENCE [LARGE SCALE GENOMIC DNA]</scope>
    <source>
        <strain evidence="11 12">MCA 3645</strain>
    </source>
</reference>
<evidence type="ECO:0000256" key="5">
    <source>
        <dbReference type="ARBA" id="ARBA00023136"/>
    </source>
</evidence>
<evidence type="ECO:0000256" key="6">
    <source>
        <dbReference type="ARBA" id="ARBA00046326"/>
    </source>
</evidence>
<protein>
    <submittedName>
        <fullName evidence="11">Uncharacterized protein</fullName>
    </submittedName>
</protein>
<keyword evidence="12" id="KW-1185">Reference proteome</keyword>
<keyword evidence="3" id="KW-0653">Protein transport</keyword>
<dbReference type="GO" id="GO:0005768">
    <property type="term" value="C:endosome"/>
    <property type="evidence" value="ECO:0007669"/>
    <property type="project" value="TreeGrafter"/>
</dbReference>
<keyword evidence="4" id="KW-0333">Golgi apparatus</keyword>
<evidence type="ECO:0000256" key="1">
    <source>
        <dbReference type="ARBA" id="ARBA00004395"/>
    </source>
</evidence>
<feature type="domain" description="DOP1-like C-terminal" evidence="10">
    <location>
        <begin position="1611"/>
        <end position="2101"/>
    </location>
</feature>
<feature type="region of interest" description="Disordered" evidence="7">
    <location>
        <begin position="150"/>
        <end position="174"/>
    </location>
</feature>
<name>A0A317XSB4_9BASI</name>
<dbReference type="InterPro" id="IPR056458">
    <property type="entry name" value="TPR_DOP1_M"/>
</dbReference>
<evidence type="ECO:0000256" key="3">
    <source>
        <dbReference type="ARBA" id="ARBA00022927"/>
    </source>
</evidence>
<feature type="region of interest" description="Disordered" evidence="7">
    <location>
        <begin position="1209"/>
        <end position="1243"/>
    </location>
</feature>
<evidence type="ECO:0000256" key="7">
    <source>
        <dbReference type="SAM" id="MobiDB-lite"/>
    </source>
</evidence>
<dbReference type="Pfam" id="PF24598">
    <property type="entry name" value="DOP1_C"/>
    <property type="match status" value="1"/>
</dbReference>
<proteinExistence type="inferred from homology"/>
<dbReference type="GO" id="GO:0005829">
    <property type="term" value="C:cytosol"/>
    <property type="evidence" value="ECO:0007669"/>
    <property type="project" value="GOC"/>
</dbReference>
<gene>
    <name evidence="11" type="ORF">BCV70DRAFT_199555</name>
</gene>
<dbReference type="SUPFAM" id="SSF48371">
    <property type="entry name" value="ARM repeat"/>
    <property type="match status" value="1"/>
</dbReference>
<keyword evidence="2" id="KW-0813">Transport</keyword>
<accession>A0A317XSB4</accession>
<dbReference type="GO" id="GO:0006895">
    <property type="term" value="P:Golgi to endosome transport"/>
    <property type="evidence" value="ECO:0007669"/>
    <property type="project" value="InterPro"/>
</dbReference>
<comment type="subcellular location">
    <subcellularLocation>
        <location evidence="1">Golgi apparatus membrane</location>
        <topology evidence="1">Peripheral membrane protein</topology>
    </subcellularLocation>
</comment>
<feature type="compositionally biased region" description="Low complexity" evidence="7">
    <location>
        <begin position="17"/>
        <end position="33"/>
    </location>
</feature>
<dbReference type="Pfam" id="PF04118">
    <property type="entry name" value="Dopey_N"/>
    <property type="match status" value="1"/>
</dbReference>
<comment type="similarity">
    <text evidence="6">Belongs to the DOP1 family.</text>
</comment>
<dbReference type="PANTHER" id="PTHR14042:SF24">
    <property type="entry name" value="PROTEIN DOPEY-1 HOMOLOG"/>
    <property type="match status" value="1"/>
</dbReference>
<dbReference type="Proteomes" id="UP000246740">
    <property type="component" value="Unassembled WGS sequence"/>
</dbReference>
<organism evidence="11 12">
    <name type="scientific">Testicularia cyperi</name>
    <dbReference type="NCBI Taxonomy" id="1882483"/>
    <lineage>
        <taxon>Eukaryota</taxon>
        <taxon>Fungi</taxon>
        <taxon>Dikarya</taxon>
        <taxon>Basidiomycota</taxon>
        <taxon>Ustilaginomycotina</taxon>
        <taxon>Ustilaginomycetes</taxon>
        <taxon>Ustilaginales</taxon>
        <taxon>Anthracoideaceae</taxon>
        <taxon>Testicularia</taxon>
    </lineage>
</organism>
<feature type="compositionally biased region" description="Low complexity" evidence="7">
    <location>
        <begin position="76"/>
        <end position="88"/>
    </location>
</feature>
<evidence type="ECO:0000256" key="2">
    <source>
        <dbReference type="ARBA" id="ARBA00022448"/>
    </source>
</evidence>